<accession>A0A5N5TE52</accession>
<feature type="region of interest" description="Disordered" evidence="1">
    <location>
        <begin position="76"/>
        <end position="96"/>
    </location>
</feature>
<dbReference type="AlphaFoldDB" id="A0A5N5TE52"/>
<evidence type="ECO:0000256" key="1">
    <source>
        <dbReference type="SAM" id="MobiDB-lite"/>
    </source>
</evidence>
<feature type="compositionally biased region" description="Polar residues" evidence="1">
    <location>
        <begin position="76"/>
        <end position="95"/>
    </location>
</feature>
<dbReference type="EMBL" id="SEYY01003166">
    <property type="protein sequence ID" value="KAB7504449.1"/>
    <property type="molecule type" value="Genomic_DNA"/>
</dbReference>
<dbReference type="Proteomes" id="UP000326759">
    <property type="component" value="Unassembled WGS sequence"/>
</dbReference>
<protein>
    <submittedName>
        <fullName evidence="2">Uncharacterized protein</fullName>
    </submittedName>
</protein>
<dbReference type="OrthoDB" id="10555109at2759"/>
<organism evidence="2 3">
    <name type="scientific">Armadillidium nasatum</name>
    <dbReference type="NCBI Taxonomy" id="96803"/>
    <lineage>
        <taxon>Eukaryota</taxon>
        <taxon>Metazoa</taxon>
        <taxon>Ecdysozoa</taxon>
        <taxon>Arthropoda</taxon>
        <taxon>Crustacea</taxon>
        <taxon>Multicrustacea</taxon>
        <taxon>Malacostraca</taxon>
        <taxon>Eumalacostraca</taxon>
        <taxon>Peracarida</taxon>
        <taxon>Isopoda</taxon>
        <taxon>Oniscidea</taxon>
        <taxon>Crinocheta</taxon>
        <taxon>Armadillidiidae</taxon>
        <taxon>Armadillidium</taxon>
    </lineage>
</organism>
<keyword evidence="3" id="KW-1185">Reference proteome</keyword>
<name>A0A5N5TE52_9CRUS</name>
<gene>
    <name evidence="2" type="ORF">Anas_12265</name>
</gene>
<comment type="caution">
    <text evidence="2">The sequence shown here is derived from an EMBL/GenBank/DDBJ whole genome shotgun (WGS) entry which is preliminary data.</text>
</comment>
<evidence type="ECO:0000313" key="3">
    <source>
        <dbReference type="Proteomes" id="UP000326759"/>
    </source>
</evidence>
<evidence type="ECO:0000313" key="2">
    <source>
        <dbReference type="EMBL" id="KAB7504449.1"/>
    </source>
</evidence>
<feature type="non-terminal residue" evidence="2">
    <location>
        <position position="1"/>
    </location>
</feature>
<proteinExistence type="predicted"/>
<sequence>INLSQYFSVNTNVLQTFSENDIEFAEQIAKLSLNEQKEIEMSNQKMKSKAISFEVNCDQNHILESKDNERVHTFAKSVSNQEKNSVGRRSQNNREGNMRIKQAVRIAHDISRLIESLEKKSKIKSSLEFITPLELEKKEKHWQEFYNSARRSLYSLKREVRELSVKITAPLGKLPDNLLRSLSSSTRSCFPVTKGEYYDYALIYFLAQIGLENFESKIRIGENGNIFLRETLLIAQQLLFIITVGGGAREVHKFSVPNLKKDLDSSFEATEDTLTRSLEVMSSDLDNSRIGALLKPSAVRKKLSSLARTLKAKELQKKHSHSKYLSPLQKELVEDSGKCFYPLVEDLDDGRKIEFVNDNLSPKLRKRLPIRGKRKYLYSEDFLRPLKIDECNKEKKNENNHHINASSYGVSEEMADAVFEKILPYITTSDDKELLNRKIEKPNLEIYMYFEAQKKLVELQQRFDKLERITEEQKEFLSSINMILSQQSSKLSDALNIDLAIQRANVCLDNCSKYSFPYHESSAKVVFDNFLLS</sequence>
<reference evidence="2 3" key="1">
    <citation type="journal article" date="2019" name="PLoS Biol.">
        <title>Sex chromosomes control vertical transmission of feminizing Wolbachia symbionts in an isopod.</title>
        <authorList>
            <person name="Becking T."/>
            <person name="Chebbi M.A."/>
            <person name="Giraud I."/>
            <person name="Moumen B."/>
            <person name="Laverre T."/>
            <person name="Caubet Y."/>
            <person name="Peccoud J."/>
            <person name="Gilbert C."/>
            <person name="Cordaux R."/>
        </authorList>
    </citation>
    <scope>NUCLEOTIDE SEQUENCE [LARGE SCALE GENOMIC DNA]</scope>
    <source>
        <strain evidence="2">ANa2</strain>
        <tissue evidence="2">Whole body excluding digestive tract and cuticle</tissue>
    </source>
</reference>